<comment type="caution">
    <text evidence="2">The sequence shown here is derived from an EMBL/GenBank/DDBJ whole genome shotgun (WGS) entry which is preliminary data.</text>
</comment>
<dbReference type="Proteomes" id="UP000031419">
    <property type="component" value="Unassembled WGS sequence"/>
</dbReference>
<evidence type="ECO:0000256" key="1">
    <source>
        <dbReference type="SAM" id="SignalP"/>
    </source>
</evidence>
<dbReference type="OrthoDB" id="3541237at2"/>
<sequence>MRKARSRIFAVAAGSMLTLATAFAGTSTAQTEEQVDVQEAHHAMAAACQDGYLCIWEGPYGQGKRVDLFYCNQTVHLKDYGLERVGSFVNNQYDGTVAYFYGPKDPMDGDSPIVQQYTSTAFEIRDNDQNKYTTHVEACRG</sequence>
<keyword evidence="1" id="KW-0732">Signal</keyword>
<dbReference type="AlphaFoldDB" id="A0A073AZR3"/>
<reference evidence="2 3" key="1">
    <citation type="submission" date="2014-06" db="EMBL/GenBank/DDBJ databases">
        <title>Saccharopolyspora rectivirgula DSM-43113 Genome sequencing.</title>
        <authorList>
            <person name="Barrera C."/>
            <person name="Millon L."/>
            <person name="Rognon B."/>
            <person name="Zaugg C."/>
            <person name="Monod M."/>
        </authorList>
    </citation>
    <scope>NUCLEOTIDE SEQUENCE [LARGE SCALE GENOMIC DNA]</scope>
    <source>
        <strain evidence="2 3">DSM 43113</strain>
    </source>
</reference>
<protein>
    <recommendedName>
        <fullName evidence="4">Peptidase inhibitor family I36 protein</fullName>
    </recommendedName>
</protein>
<evidence type="ECO:0000313" key="3">
    <source>
        <dbReference type="Proteomes" id="UP000031419"/>
    </source>
</evidence>
<feature type="chain" id="PRO_5038684925" description="Peptidase inhibitor family I36 protein" evidence="1">
    <location>
        <begin position="25"/>
        <end position="141"/>
    </location>
</feature>
<organism evidence="2 3">
    <name type="scientific">Saccharopolyspora rectivirgula</name>
    <dbReference type="NCBI Taxonomy" id="28042"/>
    <lineage>
        <taxon>Bacteria</taxon>
        <taxon>Bacillati</taxon>
        <taxon>Actinomycetota</taxon>
        <taxon>Actinomycetes</taxon>
        <taxon>Pseudonocardiales</taxon>
        <taxon>Pseudonocardiaceae</taxon>
        <taxon>Saccharopolyspora</taxon>
    </lineage>
</organism>
<feature type="signal peptide" evidence="1">
    <location>
        <begin position="1"/>
        <end position="24"/>
    </location>
</feature>
<gene>
    <name evidence="2" type="ORF">GU90_10230</name>
</gene>
<proteinExistence type="predicted"/>
<dbReference type="EMBL" id="JNVU01000025">
    <property type="protein sequence ID" value="KEI44532.1"/>
    <property type="molecule type" value="Genomic_DNA"/>
</dbReference>
<accession>A0A073AZR3</accession>
<evidence type="ECO:0008006" key="4">
    <source>
        <dbReference type="Google" id="ProtNLM"/>
    </source>
</evidence>
<keyword evidence="3" id="KW-1185">Reference proteome</keyword>
<name>A0A073AZR3_9PSEU</name>
<dbReference type="RefSeq" id="WP_029719408.1">
    <property type="nucleotide sequence ID" value="NZ_JAJUIW010000003.1"/>
</dbReference>
<dbReference type="Pfam" id="PF03995">
    <property type="entry name" value="Inhibitor_I36"/>
    <property type="match status" value="1"/>
</dbReference>
<evidence type="ECO:0000313" key="2">
    <source>
        <dbReference type="EMBL" id="KEI44532.1"/>
    </source>
</evidence>